<sequence length="158" mass="19201">MIVEWKILIFVWTLTVALLFIIPKDKKRLALVAFLFKQVITLLIGLVVVEFNLISYPVRLFSEVNRASFTYEFLVYPVICSVFIVFYPNYRSYLYKLGYYFAFCTALTVPEIFLEKYTDLINYIHWSWYWTWITLFITFMLSRQFCVWFFRDISKNME</sequence>
<keyword evidence="3" id="KW-1185">Reference proteome</keyword>
<evidence type="ECO:0000256" key="1">
    <source>
        <dbReference type="SAM" id="Phobius"/>
    </source>
</evidence>
<feature type="transmembrane region" description="Helical" evidence="1">
    <location>
        <begin position="29"/>
        <end position="49"/>
    </location>
</feature>
<name>A0ABT7L9I0_9BACI</name>
<gene>
    <name evidence="2" type="ORF">QQS35_18975</name>
</gene>
<evidence type="ECO:0000313" key="2">
    <source>
        <dbReference type="EMBL" id="MDL4842521.1"/>
    </source>
</evidence>
<protein>
    <submittedName>
        <fullName evidence="2">CBO0543 family protein</fullName>
    </submittedName>
</protein>
<feature type="transmembrane region" description="Helical" evidence="1">
    <location>
        <begin position="126"/>
        <end position="150"/>
    </location>
</feature>
<feature type="transmembrane region" description="Helical" evidence="1">
    <location>
        <begin position="6"/>
        <end position="22"/>
    </location>
</feature>
<dbReference type="EMBL" id="JASTZU010000058">
    <property type="protein sequence ID" value="MDL4842521.1"/>
    <property type="molecule type" value="Genomic_DNA"/>
</dbReference>
<reference evidence="2 3" key="1">
    <citation type="submission" date="2023-06" db="EMBL/GenBank/DDBJ databases">
        <title>Aquibacillus rhizosphaerae LR5S19.</title>
        <authorList>
            <person name="Sun J.-Q."/>
        </authorList>
    </citation>
    <scope>NUCLEOTIDE SEQUENCE [LARGE SCALE GENOMIC DNA]</scope>
    <source>
        <strain evidence="2 3">LR5S19</strain>
    </source>
</reference>
<dbReference type="InterPro" id="IPR048147">
    <property type="entry name" value="CBO0543-like"/>
</dbReference>
<dbReference type="NCBIfam" id="NF041644">
    <property type="entry name" value="CBO0543_fam"/>
    <property type="match status" value="1"/>
</dbReference>
<keyword evidence="1" id="KW-1133">Transmembrane helix</keyword>
<keyword evidence="1" id="KW-0472">Membrane</keyword>
<keyword evidence="1" id="KW-0812">Transmembrane</keyword>
<evidence type="ECO:0000313" key="3">
    <source>
        <dbReference type="Proteomes" id="UP001235343"/>
    </source>
</evidence>
<dbReference type="RefSeq" id="WP_285933792.1">
    <property type="nucleotide sequence ID" value="NZ_JASTZU010000058.1"/>
</dbReference>
<organism evidence="2 3">
    <name type="scientific">Aquibacillus rhizosphaerae</name>
    <dbReference type="NCBI Taxonomy" id="3051431"/>
    <lineage>
        <taxon>Bacteria</taxon>
        <taxon>Bacillati</taxon>
        <taxon>Bacillota</taxon>
        <taxon>Bacilli</taxon>
        <taxon>Bacillales</taxon>
        <taxon>Bacillaceae</taxon>
        <taxon>Aquibacillus</taxon>
    </lineage>
</organism>
<dbReference type="Proteomes" id="UP001235343">
    <property type="component" value="Unassembled WGS sequence"/>
</dbReference>
<comment type="caution">
    <text evidence="2">The sequence shown here is derived from an EMBL/GenBank/DDBJ whole genome shotgun (WGS) entry which is preliminary data.</text>
</comment>
<proteinExistence type="predicted"/>
<feature type="transmembrane region" description="Helical" evidence="1">
    <location>
        <begin position="97"/>
        <end position="114"/>
    </location>
</feature>
<accession>A0ABT7L9I0</accession>
<feature type="transmembrane region" description="Helical" evidence="1">
    <location>
        <begin position="69"/>
        <end position="90"/>
    </location>
</feature>